<evidence type="ECO:0000259" key="7">
    <source>
        <dbReference type="Pfam" id="PF00149"/>
    </source>
</evidence>
<evidence type="ECO:0000256" key="4">
    <source>
        <dbReference type="ARBA" id="ARBA00023136"/>
    </source>
</evidence>
<dbReference type="RefSeq" id="XP_501602.1">
    <property type="nucleotide sequence ID" value="XM_501602.1"/>
</dbReference>
<name>A0A1D8NA70_YARLL</name>
<evidence type="ECO:0000313" key="10">
    <source>
        <dbReference type="Proteomes" id="UP000182444"/>
    </source>
</evidence>
<reference evidence="8 10" key="1">
    <citation type="journal article" date="2016" name="PLoS ONE">
        <title>Sequence Assembly of Yarrowia lipolytica Strain W29/CLIB89 Shows Transposable Element Diversity.</title>
        <authorList>
            <person name="Magnan C."/>
            <person name="Yu J."/>
            <person name="Chang I."/>
            <person name="Jahn E."/>
            <person name="Kanomata Y."/>
            <person name="Wu J."/>
            <person name="Zeller M."/>
            <person name="Oakes M."/>
            <person name="Baldi P."/>
            <person name="Sandmeyer S."/>
        </authorList>
    </citation>
    <scope>NUCLEOTIDE SEQUENCE [LARGE SCALE GENOMIC DNA]</scope>
    <source>
        <strain evidence="8">CLIB89</strain>
        <strain evidence="10">CLIB89(W29)</strain>
    </source>
</reference>
<evidence type="ECO:0000256" key="1">
    <source>
        <dbReference type="ARBA" id="ARBA00004141"/>
    </source>
</evidence>
<dbReference type="VEuPathDB" id="FungiDB:YALI0_C08481g"/>
<dbReference type="KEGG" id="yli:2909329"/>
<dbReference type="Proteomes" id="UP000256601">
    <property type="component" value="Unassembled WGS sequence"/>
</dbReference>
<accession>A0A1D8NA70</accession>
<keyword evidence="4 6" id="KW-0472">Membrane</keyword>
<reference evidence="9 11" key="2">
    <citation type="submission" date="2018-07" db="EMBL/GenBank/DDBJ databases">
        <title>Draft Genome Assemblies for Five Robust Yarrowia lipolytica Strains Exhibiting High Lipid Production and Pentose Sugar Utilization and Sugar Alcohol Secretion from Undetoxified Lignocellulosic Biomass Hydrolysates.</title>
        <authorList>
            <consortium name="DOE Joint Genome Institute"/>
            <person name="Walker C."/>
            <person name="Ryu S."/>
            <person name="Na H."/>
            <person name="Zane M."/>
            <person name="LaButti K."/>
            <person name="Lipzen A."/>
            <person name="Haridas S."/>
            <person name="Barry K."/>
            <person name="Grigoriev I.V."/>
            <person name="Quarterman J."/>
            <person name="Slininger P."/>
            <person name="Dien B."/>
            <person name="Trinh C.T."/>
        </authorList>
    </citation>
    <scope>NUCLEOTIDE SEQUENCE [LARGE SCALE GENOMIC DNA]</scope>
    <source>
        <strain evidence="9 11">YB392</strain>
    </source>
</reference>
<sequence length="469" mass="54409">MPELQYRGHKPEEEPEAPFTPRSPQGGLTRLFHYMTGTPRNRFKFAYMGGLIFLWWFTAFVMERAYPSYKVSQCDWSNWEQWEDNKAHRVALVADPQLVDDHTYPGRPASMMRLTEFVVDNYLRRNWVYIQKNLVPDTTIFLGDLFDGGRAWKDDKWYPEFDRWNRIFSLDPGQDVIWSLPGNHDIGYGNEIVPLALKRFEKHFGPLSREFDRGNHTFVQIDTISMENKNDSRIYEPPKEFVDEFRASQPRDKPAIVLTHVPFYRSEANSNCGRQREKGHKLSYTVGHQYQTQLEPDVTNGLLTALNPVLVYSGDDHDACHVTHPFVFNGKNQVAHEYTVKSISMAMGINKPGIQLLSLNTNGDGQSYKTTICLMPNPFAPFIAYAVLGISSLVFLVLVHYFPARLTSLTQKFKYHPLDENILPVSSKPTVFNRFSKHITKAFFKDIGVVFLAMIVIFWYFFTSIYWHT</sequence>
<dbReference type="OrthoDB" id="5977743at2759"/>
<dbReference type="EMBL" id="CP017555">
    <property type="protein sequence ID" value="AOW02530.1"/>
    <property type="molecule type" value="Genomic_DNA"/>
</dbReference>
<feature type="domain" description="Calcineurin-like phosphoesterase" evidence="7">
    <location>
        <begin position="89"/>
        <end position="317"/>
    </location>
</feature>
<feature type="region of interest" description="Disordered" evidence="5">
    <location>
        <begin position="1"/>
        <end position="24"/>
    </location>
</feature>
<dbReference type="InterPro" id="IPR004843">
    <property type="entry name" value="Calcineurin-like_PHP"/>
</dbReference>
<evidence type="ECO:0000256" key="6">
    <source>
        <dbReference type="SAM" id="Phobius"/>
    </source>
</evidence>
<evidence type="ECO:0000256" key="3">
    <source>
        <dbReference type="ARBA" id="ARBA00022989"/>
    </source>
</evidence>
<dbReference type="GO" id="GO:0016020">
    <property type="term" value="C:membrane"/>
    <property type="evidence" value="ECO:0007669"/>
    <property type="project" value="UniProtKB-SubCell"/>
</dbReference>
<dbReference type="OMA" id="MARHIEY"/>
<protein>
    <submittedName>
        <fullName evidence="9">Metallo-dependent phosphatase-like protein</fullName>
    </submittedName>
</protein>
<proteinExistence type="predicted"/>
<dbReference type="AlphaFoldDB" id="A0A1D8NA70"/>
<dbReference type="Gene3D" id="3.60.21.10">
    <property type="match status" value="1"/>
</dbReference>
<dbReference type="Proteomes" id="UP000182444">
    <property type="component" value="Chromosome 1C"/>
</dbReference>
<dbReference type="EMBL" id="KZ858996">
    <property type="protein sequence ID" value="RDW25698.1"/>
    <property type="molecule type" value="Genomic_DNA"/>
</dbReference>
<dbReference type="GO" id="GO:0016787">
    <property type="term" value="F:hydrolase activity"/>
    <property type="evidence" value="ECO:0007669"/>
    <property type="project" value="InterPro"/>
</dbReference>
<evidence type="ECO:0000313" key="11">
    <source>
        <dbReference type="Proteomes" id="UP000256601"/>
    </source>
</evidence>
<dbReference type="FunFam" id="3.60.21.10:FF:000093">
    <property type="entry name" value="Cell division cycle-related protein"/>
    <property type="match status" value="1"/>
</dbReference>
<dbReference type="GO" id="GO:0006506">
    <property type="term" value="P:GPI anchor biosynthetic process"/>
    <property type="evidence" value="ECO:0007669"/>
    <property type="project" value="InterPro"/>
</dbReference>
<organism evidence="8 10">
    <name type="scientific">Yarrowia lipolytica</name>
    <name type="common">Candida lipolytica</name>
    <dbReference type="NCBI Taxonomy" id="4952"/>
    <lineage>
        <taxon>Eukaryota</taxon>
        <taxon>Fungi</taxon>
        <taxon>Dikarya</taxon>
        <taxon>Ascomycota</taxon>
        <taxon>Saccharomycotina</taxon>
        <taxon>Dipodascomycetes</taxon>
        <taxon>Dipodascales</taxon>
        <taxon>Dipodascales incertae sedis</taxon>
        <taxon>Yarrowia</taxon>
    </lineage>
</organism>
<comment type="subcellular location">
    <subcellularLocation>
        <location evidence="1">Membrane</location>
        <topology evidence="1">Multi-pass membrane protein</topology>
    </subcellularLocation>
</comment>
<feature type="transmembrane region" description="Helical" evidence="6">
    <location>
        <begin position="382"/>
        <end position="402"/>
    </location>
</feature>
<gene>
    <name evidence="9" type="ORF">B0I71DRAFT_132164</name>
    <name evidence="8" type="ORF">YALI1_C11715g</name>
</gene>
<dbReference type="VEuPathDB" id="FungiDB:YALI1_C11715g"/>
<dbReference type="eggNOG" id="KOG3662">
    <property type="taxonomic scope" value="Eukaryota"/>
</dbReference>
<evidence type="ECO:0000313" key="8">
    <source>
        <dbReference type="EMBL" id="AOW02530.1"/>
    </source>
</evidence>
<evidence type="ECO:0000256" key="2">
    <source>
        <dbReference type="ARBA" id="ARBA00022692"/>
    </source>
</evidence>
<dbReference type="GeneID" id="2909329"/>
<dbReference type="CDD" id="cd08163">
    <property type="entry name" value="MPP_Cdc1"/>
    <property type="match status" value="1"/>
</dbReference>
<dbReference type="Pfam" id="PF00149">
    <property type="entry name" value="Metallophos"/>
    <property type="match status" value="1"/>
</dbReference>
<evidence type="ECO:0000256" key="5">
    <source>
        <dbReference type="SAM" id="MobiDB-lite"/>
    </source>
</evidence>
<feature type="transmembrane region" description="Helical" evidence="6">
    <location>
        <begin position="443"/>
        <end position="462"/>
    </location>
</feature>
<dbReference type="SUPFAM" id="SSF56300">
    <property type="entry name" value="Metallo-dependent phosphatases"/>
    <property type="match status" value="1"/>
</dbReference>
<evidence type="ECO:0000313" key="9">
    <source>
        <dbReference type="EMBL" id="RDW25698.1"/>
    </source>
</evidence>
<dbReference type="InterPro" id="IPR033308">
    <property type="entry name" value="PGAP5/Cdc1/Ted1"/>
</dbReference>
<dbReference type="InterPro" id="IPR041834">
    <property type="entry name" value="MPP_Cdc1"/>
</dbReference>
<keyword evidence="3 6" id="KW-1133">Transmembrane helix</keyword>
<dbReference type="InterPro" id="IPR029052">
    <property type="entry name" value="Metallo-depent_PP-like"/>
</dbReference>
<dbReference type="PANTHER" id="PTHR13315:SF4">
    <property type="entry name" value="METALLOPHOSPHOESTERASE, ISOFORM E"/>
    <property type="match status" value="1"/>
</dbReference>
<dbReference type="GO" id="GO:0005783">
    <property type="term" value="C:endoplasmic reticulum"/>
    <property type="evidence" value="ECO:0007669"/>
    <property type="project" value="TreeGrafter"/>
</dbReference>
<feature type="transmembrane region" description="Helical" evidence="6">
    <location>
        <begin position="45"/>
        <end position="62"/>
    </location>
</feature>
<dbReference type="PANTHER" id="PTHR13315">
    <property type="entry name" value="METALLO PHOSPHOESTERASE RELATED"/>
    <property type="match status" value="1"/>
</dbReference>
<keyword evidence="2 6" id="KW-0812">Transmembrane</keyword>